<keyword evidence="2" id="KW-0812">Transmembrane</keyword>
<feature type="region of interest" description="Disordered" evidence="1">
    <location>
        <begin position="145"/>
        <end position="194"/>
    </location>
</feature>
<accession>J3P675</accession>
<keyword evidence="2" id="KW-0472">Membrane</keyword>
<evidence type="ECO:0000313" key="6">
    <source>
        <dbReference type="Proteomes" id="UP000006039"/>
    </source>
</evidence>
<name>J3P675_GAET3</name>
<dbReference type="EMBL" id="GL385399">
    <property type="protein sequence ID" value="EJT72149.1"/>
    <property type="molecule type" value="Genomic_DNA"/>
</dbReference>
<dbReference type="GeneID" id="20349474"/>
<dbReference type="STRING" id="644352.J3P675"/>
<evidence type="ECO:0008006" key="7">
    <source>
        <dbReference type="Google" id="ProtNLM"/>
    </source>
</evidence>
<reference evidence="6" key="1">
    <citation type="submission" date="2010-07" db="EMBL/GenBank/DDBJ databases">
        <title>The genome sequence of Gaeumannomyces graminis var. tritici strain R3-111a-1.</title>
        <authorList>
            <consortium name="The Broad Institute Genome Sequencing Platform"/>
            <person name="Ma L.-J."/>
            <person name="Dead R."/>
            <person name="Young S."/>
            <person name="Zeng Q."/>
            <person name="Koehrsen M."/>
            <person name="Alvarado L."/>
            <person name="Berlin A."/>
            <person name="Chapman S.B."/>
            <person name="Chen Z."/>
            <person name="Freedman E."/>
            <person name="Gellesch M."/>
            <person name="Goldberg J."/>
            <person name="Griggs A."/>
            <person name="Gujja S."/>
            <person name="Heilman E.R."/>
            <person name="Heiman D."/>
            <person name="Hepburn T."/>
            <person name="Howarth C."/>
            <person name="Jen D."/>
            <person name="Larson L."/>
            <person name="Mehta T."/>
            <person name="Neiman D."/>
            <person name="Pearson M."/>
            <person name="Roberts A."/>
            <person name="Saif S."/>
            <person name="Shea T."/>
            <person name="Shenoy N."/>
            <person name="Sisk P."/>
            <person name="Stolte C."/>
            <person name="Sykes S."/>
            <person name="Walk T."/>
            <person name="White J."/>
            <person name="Yandava C."/>
            <person name="Haas B."/>
            <person name="Nusbaum C."/>
            <person name="Birren B."/>
        </authorList>
    </citation>
    <scope>NUCLEOTIDE SEQUENCE [LARGE SCALE GENOMIC DNA]</scope>
    <source>
        <strain evidence="6">R3-111a-1</strain>
    </source>
</reference>
<keyword evidence="2" id="KW-1133">Transmembrane helix</keyword>
<protein>
    <recommendedName>
        <fullName evidence="7">Protein CAP22</fullName>
    </recommendedName>
</protein>
<evidence type="ECO:0000256" key="2">
    <source>
        <dbReference type="SAM" id="Phobius"/>
    </source>
</evidence>
<feature type="compositionally biased region" description="Low complexity" evidence="1">
    <location>
        <begin position="181"/>
        <end position="190"/>
    </location>
</feature>
<dbReference type="VEuPathDB" id="FungiDB:GGTG_09016"/>
<feature type="chain" id="PRO_5015094916" description="Protein CAP22" evidence="3">
    <location>
        <begin position="22"/>
        <end position="223"/>
    </location>
</feature>
<dbReference type="EnsemblFungi" id="EJT72149">
    <property type="protein sequence ID" value="EJT72149"/>
    <property type="gene ID" value="GGTG_09016"/>
</dbReference>
<dbReference type="AlphaFoldDB" id="J3P675"/>
<reference evidence="4" key="3">
    <citation type="submission" date="2010-09" db="EMBL/GenBank/DDBJ databases">
        <title>Annotation of Gaeumannomyces graminis var. tritici R3-111a-1.</title>
        <authorList>
            <consortium name="The Broad Institute Genome Sequencing Platform"/>
            <person name="Ma L.-J."/>
            <person name="Dead R."/>
            <person name="Young S.K."/>
            <person name="Zeng Q."/>
            <person name="Gargeya S."/>
            <person name="Fitzgerald M."/>
            <person name="Haas B."/>
            <person name="Abouelleil A."/>
            <person name="Alvarado L."/>
            <person name="Arachchi H.M."/>
            <person name="Berlin A."/>
            <person name="Brown A."/>
            <person name="Chapman S.B."/>
            <person name="Chen Z."/>
            <person name="Dunbar C."/>
            <person name="Freedman E."/>
            <person name="Gearin G."/>
            <person name="Gellesch M."/>
            <person name="Goldberg J."/>
            <person name="Griggs A."/>
            <person name="Gujja S."/>
            <person name="Heiman D."/>
            <person name="Howarth C."/>
            <person name="Larson L."/>
            <person name="Lui A."/>
            <person name="MacDonald P.J.P."/>
            <person name="Mehta T."/>
            <person name="Montmayeur A."/>
            <person name="Murphy C."/>
            <person name="Neiman D."/>
            <person name="Pearson M."/>
            <person name="Priest M."/>
            <person name="Roberts A."/>
            <person name="Saif S."/>
            <person name="Shea T."/>
            <person name="Shenoy N."/>
            <person name="Sisk P."/>
            <person name="Stolte C."/>
            <person name="Sykes S."/>
            <person name="Yandava C."/>
            <person name="Wortman J."/>
            <person name="Nusbaum C."/>
            <person name="Birren B."/>
        </authorList>
    </citation>
    <scope>NUCLEOTIDE SEQUENCE</scope>
    <source>
        <strain evidence="4">R3-111a-1</strain>
    </source>
</reference>
<proteinExistence type="predicted"/>
<dbReference type="RefSeq" id="XP_009225123.1">
    <property type="nucleotide sequence ID" value="XM_009226859.1"/>
</dbReference>
<evidence type="ECO:0000256" key="3">
    <source>
        <dbReference type="SAM" id="SignalP"/>
    </source>
</evidence>
<gene>
    <name evidence="5" type="primary">20349474</name>
    <name evidence="4" type="ORF">GGTG_09016</name>
</gene>
<reference evidence="5" key="5">
    <citation type="submission" date="2018-04" db="UniProtKB">
        <authorList>
            <consortium name="EnsemblFungi"/>
        </authorList>
    </citation>
    <scope>IDENTIFICATION</scope>
    <source>
        <strain evidence="5">R3-111a-1</strain>
    </source>
</reference>
<feature type="signal peptide" evidence="3">
    <location>
        <begin position="1"/>
        <end position="21"/>
    </location>
</feature>
<evidence type="ECO:0000256" key="1">
    <source>
        <dbReference type="SAM" id="MobiDB-lite"/>
    </source>
</evidence>
<dbReference type="Proteomes" id="UP000006039">
    <property type="component" value="Unassembled WGS sequence"/>
</dbReference>
<reference evidence="4" key="2">
    <citation type="submission" date="2010-07" db="EMBL/GenBank/DDBJ databases">
        <authorList>
            <consortium name="The Broad Institute Genome Sequencing Platform"/>
            <consortium name="Broad Institute Genome Sequencing Center for Infectious Disease"/>
            <person name="Ma L.-J."/>
            <person name="Dead R."/>
            <person name="Young S."/>
            <person name="Zeng Q."/>
            <person name="Koehrsen M."/>
            <person name="Alvarado L."/>
            <person name="Berlin A."/>
            <person name="Chapman S.B."/>
            <person name="Chen Z."/>
            <person name="Freedman E."/>
            <person name="Gellesch M."/>
            <person name="Goldberg J."/>
            <person name="Griggs A."/>
            <person name="Gujja S."/>
            <person name="Heilman E.R."/>
            <person name="Heiman D."/>
            <person name="Hepburn T."/>
            <person name="Howarth C."/>
            <person name="Jen D."/>
            <person name="Larson L."/>
            <person name="Mehta T."/>
            <person name="Neiman D."/>
            <person name="Pearson M."/>
            <person name="Roberts A."/>
            <person name="Saif S."/>
            <person name="Shea T."/>
            <person name="Shenoy N."/>
            <person name="Sisk P."/>
            <person name="Stolte C."/>
            <person name="Sykes S."/>
            <person name="Walk T."/>
            <person name="White J."/>
            <person name="Yandava C."/>
            <person name="Haas B."/>
            <person name="Nusbaum C."/>
            <person name="Birren B."/>
        </authorList>
    </citation>
    <scope>NUCLEOTIDE SEQUENCE</scope>
    <source>
        <strain evidence="4">R3-111a-1</strain>
    </source>
</reference>
<dbReference type="HOGENOM" id="CLU_093536_0_0_1"/>
<sequence length="223" mass="22960">MHFHNTVLVVLAGMAPLLARADDDLELSRDDIPQQCRGICEPVKQLTDICDVDDDRIKDDRVEELLNLQCVCTNRSFNVARFAALCQSCMTQSNPRDRDDLKDIDKIMRKCGFAAQNYSPSQSNDANGINVSAVKPTAAGQLTTTYVPGSAATPPPASGTTGGGKPTTTGPASGSGGRQSSATPGSATAAGGNGNPIPGSATSAAIPVIGMAIAAVLGSVLML</sequence>
<keyword evidence="6" id="KW-1185">Reference proteome</keyword>
<evidence type="ECO:0000313" key="5">
    <source>
        <dbReference type="EnsemblFungi" id="EJT72149"/>
    </source>
</evidence>
<reference evidence="5" key="4">
    <citation type="journal article" date="2015" name="G3 (Bethesda)">
        <title>Genome sequences of three phytopathogenic species of the Magnaporthaceae family of fungi.</title>
        <authorList>
            <person name="Okagaki L.H."/>
            <person name="Nunes C.C."/>
            <person name="Sailsbery J."/>
            <person name="Clay B."/>
            <person name="Brown D."/>
            <person name="John T."/>
            <person name="Oh Y."/>
            <person name="Young N."/>
            <person name="Fitzgerald M."/>
            <person name="Haas B.J."/>
            <person name="Zeng Q."/>
            <person name="Young S."/>
            <person name="Adiconis X."/>
            <person name="Fan L."/>
            <person name="Levin J.Z."/>
            <person name="Mitchell T.K."/>
            <person name="Okubara P.A."/>
            <person name="Farman M.L."/>
            <person name="Kohn L.M."/>
            <person name="Birren B."/>
            <person name="Ma L.-J."/>
            <person name="Dean R.A."/>
        </authorList>
    </citation>
    <scope>NUCLEOTIDE SEQUENCE</scope>
    <source>
        <strain evidence="5">R3-111a-1</strain>
    </source>
</reference>
<dbReference type="eggNOG" id="ENOG502T0NB">
    <property type="taxonomic scope" value="Eukaryota"/>
</dbReference>
<evidence type="ECO:0000313" key="4">
    <source>
        <dbReference type="EMBL" id="EJT72149.1"/>
    </source>
</evidence>
<feature type="transmembrane region" description="Helical" evidence="2">
    <location>
        <begin position="204"/>
        <end position="222"/>
    </location>
</feature>
<keyword evidence="3" id="KW-0732">Signal</keyword>
<dbReference type="OrthoDB" id="4843554at2759"/>
<organism evidence="4">
    <name type="scientific">Gaeumannomyces tritici (strain R3-111a-1)</name>
    <name type="common">Wheat and barley take-all root rot fungus</name>
    <name type="synonym">Gaeumannomyces graminis var. tritici</name>
    <dbReference type="NCBI Taxonomy" id="644352"/>
    <lineage>
        <taxon>Eukaryota</taxon>
        <taxon>Fungi</taxon>
        <taxon>Dikarya</taxon>
        <taxon>Ascomycota</taxon>
        <taxon>Pezizomycotina</taxon>
        <taxon>Sordariomycetes</taxon>
        <taxon>Sordariomycetidae</taxon>
        <taxon>Magnaporthales</taxon>
        <taxon>Magnaporthaceae</taxon>
        <taxon>Gaeumannomyces</taxon>
    </lineage>
</organism>